<dbReference type="Pfam" id="PF00067">
    <property type="entry name" value="p450"/>
    <property type="match status" value="1"/>
</dbReference>
<evidence type="ECO:0000256" key="10">
    <source>
        <dbReference type="SAM" id="Phobius"/>
    </source>
</evidence>
<evidence type="ECO:0008006" key="13">
    <source>
        <dbReference type="Google" id="ProtNLM"/>
    </source>
</evidence>
<dbReference type="InterPro" id="IPR002401">
    <property type="entry name" value="Cyt_P450_E_grp-I"/>
</dbReference>
<dbReference type="GO" id="GO:0020037">
    <property type="term" value="F:heme binding"/>
    <property type="evidence" value="ECO:0007669"/>
    <property type="project" value="InterPro"/>
</dbReference>
<evidence type="ECO:0000313" key="11">
    <source>
        <dbReference type="EMBL" id="KAE8125407.1"/>
    </source>
</evidence>
<dbReference type="PRINTS" id="PR00463">
    <property type="entry name" value="EP450I"/>
</dbReference>
<keyword evidence="6 8" id="KW-0408">Iron</keyword>
<evidence type="ECO:0000256" key="3">
    <source>
        <dbReference type="ARBA" id="ARBA00022617"/>
    </source>
</evidence>
<dbReference type="GO" id="GO:0016705">
    <property type="term" value="F:oxidoreductase activity, acting on paired donors, with incorporation or reduction of molecular oxygen"/>
    <property type="evidence" value="ECO:0007669"/>
    <property type="project" value="InterPro"/>
</dbReference>
<gene>
    <name evidence="11" type="ORF">FH972_020218</name>
</gene>
<keyword evidence="7 9" id="KW-0503">Monooxygenase</keyword>
<dbReference type="PANTHER" id="PTHR47955:SF8">
    <property type="entry name" value="CYTOCHROME P450 71D11-LIKE"/>
    <property type="match status" value="1"/>
</dbReference>
<evidence type="ECO:0000256" key="7">
    <source>
        <dbReference type="ARBA" id="ARBA00023033"/>
    </source>
</evidence>
<evidence type="ECO:0000256" key="1">
    <source>
        <dbReference type="ARBA" id="ARBA00001971"/>
    </source>
</evidence>
<keyword evidence="10" id="KW-1133">Transmembrane helix</keyword>
<name>A0A5N6RU37_9ROSI</name>
<comment type="similarity">
    <text evidence="2 9">Belongs to the cytochrome P450 family.</text>
</comment>
<dbReference type="PANTHER" id="PTHR47955">
    <property type="entry name" value="CYTOCHROME P450 FAMILY 71 PROTEIN"/>
    <property type="match status" value="1"/>
</dbReference>
<keyword evidence="4 8" id="KW-0479">Metal-binding</keyword>
<dbReference type="EMBL" id="CM017328">
    <property type="protein sequence ID" value="KAE8125407.1"/>
    <property type="molecule type" value="Genomic_DNA"/>
</dbReference>
<evidence type="ECO:0000313" key="12">
    <source>
        <dbReference type="Proteomes" id="UP000327013"/>
    </source>
</evidence>
<evidence type="ECO:0000256" key="9">
    <source>
        <dbReference type="RuleBase" id="RU000461"/>
    </source>
</evidence>
<keyword evidence="3 8" id="KW-0349">Heme</keyword>
<proteinExistence type="inferred from homology"/>
<dbReference type="PRINTS" id="PR00385">
    <property type="entry name" value="P450"/>
</dbReference>
<evidence type="ECO:0000256" key="2">
    <source>
        <dbReference type="ARBA" id="ARBA00010617"/>
    </source>
</evidence>
<keyword evidence="12" id="KW-1185">Reference proteome</keyword>
<dbReference type="FunFam" id="1.10.630.10:FF:000008">
    <property type="entry name" value="Cytochrome P450 71D8"/>
    <property type="match status" value="1"/>
</dbReference>
<protein>
    <recommendedName>
        <fullName evidence="13">Cytochrome P450</fullName>
    </recommendedName>
</protein>
<accession>A0A5N6RU37</accession>
<feature type="binding site" description="axial binding residue" evidence="8">
    <location>
        <position position="446"/>
    </location>
    <ligand>
        <name>heme</name>
        <dbReference type="ChEBI" id="CHEBI:30413"/>
    </ligand>
    <ligandPart>
        <name>Fe</name>
        <dbReference type="ChEBI" id="CHEBI:18248"/>
    </ligandPart>
</feature>
<evidence type="ECO:0000256" key="6">
    <source>
        <dbReference type="ARBA" id="ARBA00023004"/>
    </source>
</evidence>
<dbReference type="InterPro" id="IPR001128">
    <property type="entry name" value="Cyt_P450"/>
</dbReference>
<dbReference type="GO" id="GO:0005506">
    <property type="term" value="F:iron ion binding"/>
    <property type="evidence" value="ECO:0007669"/>
    <property type="project" value="InterPro"/>
</dbReference>
<keyword evidence="10" id="KW-0472">Membrane</keyword>
<sequence>MELQALSFPILFSFLLFMLMVLKIGKRFKTQNSLSLPPGPWKLPIFGNMHNFASGLPPHRALRELAKKHGPLMMLRLGEVSTLVVTSAEYAKEVMKTHDAIFASRPTVLSSEILSYNSTNIGFAPLGNYWRQLRKICVLELLSPKRVESYRSLREEELSNFIKLIDSKAGSTVNLSSLVFSTVYGITSRAAFGKKCEEQERFIEIVKEVIEFAAGFNIADFFPSIKVLHVISGVRPRLEKMHKEADSIMQKIITDHMAKAATTKAGEAAAAEEDLIDVLLKFHEQGDSEFSLTINNIKAVILDIFAAGSETSAITIIWAMSEMMKNPEVMKKAQAEVREVFNAKERIDETAVNEMKYLKLLVKETLRLRPPSALLLPRESSERCEVKGYEIPAKTKVIVNAWAISRDPKYWTEPESFIPERFIDSSLDFKGTNFEYLPFGSGRRVCPGTNFGLVIVEYAIALLLYHFDWKLPNGMKPEDLDMTDIAGATVGRKEDLHLIPIAYTPQPVE</sequence>
<dbReference type="InterPro" id="IPR017972">
    <property type="entry name" value="Cyt_P450_CS"/>
</dbReference>
<evidence type="ECO:0000256" key="8">
    <source>
        <dbReference type="PIRSR" id="PIRSR602401-1"/>
    </source>
</evidence>
<organism evidence="11 12">
    <name type="scientific">Carpinus fangiana</name>
    <dbReference type="NCBI Taxonomy" id="176857"/>
    <lineage>
        <taxon>Eukaryota</taxon>
        <taxon>Viridiplantae</taxon>
        <taxon>Streptophyta</taxon>
        <taxon>Embryophyta</taxon>
        <taxon>Tracheophyta</taxon>
        <taxon>Spermatophyta</taxon>
        <taxon>Magnoliopsida</taxon>
        <taxon>eudicotyledons</taxon>
        <taxon>Gunneridae</taxon>
        <taxon>Pentapetalae</taxon>
        <taxon>rosids</taxon>
        <taxon>fabids</taxon>
        <taxon>Fagales</taxon>
        <taxon>Betulaceae</taxon>
        <taxon>Carpinus</taxon>
    </lineage>
</organism>
<dbReference type="Gene3D" id="1.10.630.10">
    <property type="entry name" value="Cytochrome P450"/>
    <property type="match status" value="1"/>
</dbReference>
<feature type="transmembrane region" description="Helical" evidence="10">
    <location>
        <begin position="6"/>
        <end position="25"/>
    </location>
</feature>
<dbReference type="CDD" id="cd11072">
    <property type="entry name" value="CYP71-like"/>
    <property type="match status" value="1"/>
</dbReference>
<dbReference type="GO" id="GO:0004497">
    <property type="term" value="F:monooxygenase activity"/>
    <property type="evidence" value="ECO:0007669"/>
    <property type="project" value="UniProtKB-KW"/>
</dbReference>
<dbReference type="AlphaFoldDB" id="A0A5N6RU37"/>
<evidence type="ECO:0000256" key="4">
    <source>
        <dbReference type="ARBA" id="ARBA00022723"/>
    </source>
</evidence>
<dbReference type="OrthoDB" id="1470350at2759"/>
<comment type="cofactor">
    <cofactor evidence="1 8">
        <name>heme</name>
        <dbReference type="ChEBI" id="CHEBI:30413"/>
    </cofactor>
</comment>
<dbReference type="PROSITE" id="PS00086">
    <property type="entry name" value="CYTOCHROME_P450"/>
    <property type="match status" value="1"/>
</dbReference>
<keyword evidence="10" id="KW-0812">Transmembrane</keyword>
<dbReference type="SUPFAM" id="SSF48264">
    <property type="entry name" value="Cytochrome P450"/>
    <property type="match status" value="1"/>
</dbReference>
<reference evidence="11 12" key="1">
    <citation type="submission" date="2019-06" db="EMBL/GenBank/DDBJ databases">
        <title>A chromosomal-level reference genome of Carpinus fangiana (Coryloideae, Betulaceae).</title>
        <authorList>
            <person name="Yang X."/>
            <person name="Wang Z."/>
            <person name="Zhang L."/>
            <person name="Hao G."/>
            <person name="Liu J."/>
            <person name="Yang Y."/>
        </authorList>
    </citation>
    <scope>NUCLEOTIDE SEQUENCE [LARGE SCALE GENOMIC DNA]</scope>
    <source>
        <strain evidence="11">Cfa_2016G</strain>
        <tissue evidence="11">Leaf</tissue>
    </source>
</reference>
<dbReference type="Proteomes" id="UP000327013">
    <property type="component" value="Chromosome 8"/>
</dbReference>
<dbReference type="InterPro" id="IPR036396">
    <property type="entry name" value="Cyt_P450_sf"/>
</dbReference>
<keyword evidence="5 9" id="KW-0560">Oxidoreductase</keyword>
<evidence type="ECO:0000256" key="5">
    <source>
        <dbReference type="ARBA" id="ARBA00023002"/>
    </source>
</evidence>